<evidence type="ECO:0000313" key="2">
    <source>
        <dbReference type="Proteomes" id="UP000002035"/>
    </source>
</evidence>
<gene>
    <name evidence="1" type="ORF">MCYG_04200</name>
</gene>
<protein>
    <submittedName>
        <fullName evidence="1">Uncharacterized protein</fullName>
    </submittedName>
</protein>
<dbReference type="VEuPathDB" id="FungiDB:MCYG_04200"/>
<dbReference type="HOGENOM" id="CLU_2120555_0_0_1"/>
<dbReference type="EMBL" id="DS995704">
    <property type="protein sequence ID" value="EEQ31381.1"/>
    <property type="molecule type" value="Genomic_DNA"/>
</dbReference>
<name>C5FP65_ARTOC</name>
<dbReference type="AlphaFoldDB" id="C5FP65"/>
<dbReference type="Proteomes" id="UP000002035">
    <property type="component" value="Unassembled WGS sequence"/>
</dbReference>
<accession>C5FP65</accession>
<proteinExistence type="predicted"/>
<reference evidence="2" key="1">
    <citation type="journal article" date="2012" name="MBio">
        <title>Comparative genome analysis of Trichophyton rubrum and related dermatophytes reveals candidate genes involved in infection.</title>
        <authorList>
            <person name="Martinez D.A."/>
            <person name="Oliver B.G."/>
            <person name="Graeser Y."/>
            <person name="Goldberg J.M."/>
            <person name="Li W."/>
            <person name="Martinez-Rossi N.M."/>
            <person name="Monod M."/>
            <person name="Shelest E."/>
            <person name="Barton R.C."/>
            <person name="Birch E."/>
            <person name="Brakhage A.A."/>
            <person name="Chen Z."/>
            <person name="Gurr S.J."/>
            <person name="Heiman D."/>
            <person name="Heitman J."/>
            <person name="Kosti I."/>
            <person name="Rossi A."/>
            <person name="Saif S."/>
            <person name="Samalova M."/>
            <person name="Saunders C.W."/>
            <person name="Shea T."/>
            <person name="Summerbell R.C."/>
            <person name="Xu J."/>
            <person name="Young S."/>
            <person name="Zeng Q."/>
            <person name="Birren B.W."/>
            <person name="Cuomo C.A."/>
            <person name="White T.C."/>
        </authorList>
    </citation>
    <scope>NUCLEOTIDE SEQUENCE [LARGE SCALE GENOMIC DNA]</scope>
    <source>
        <strain evidence="2">ATCC MYA-4605 / CBS 113480</strain>
    </source>
</reference>
<dbReference type="RefSeq" id="XP_002846463.1">
    <property type="nucleotide sequence ID" value="XM_002846417.1"/>
</dbReference>
<evidence type="ECO:0000313" key="1">
    <source>
        <dbReference type="EMBL" id="EEQ31381.1"/>
    </source>
</evidence>
<dbReference type="GeneID" id="9224533"/>
<sequence>MSIQRMSPLKRVIYTAQKGKICHPRVKTDRRVVRFLLVWIEFAHSTAPSQGRQWNIPVSSMFHCPVSWMGGSTEAATPGIMAAVGAGSKKSVTSFVKVAFYGIWIPRRSESTPS</sequence>
<keyword evidence="2" id="KW-1185">Reference proteome</keyword>
<organism evidence="1 2">
    <name type="scientific">Arthroderma otae (strain ATCC MYA-4605 / CBS 113480)</name>
    <name type="common">Microsporum canis</name>
    <dbReference type="NCBI Taxonomy" id="554155"/>
    <lineage>
        <taxon>Eukaryota</taxon>
        <taxon>Fungi</taxon>
        <taxon>Dikarya</taxon>
        <taxon>Ascomycota</taxon>
        <taxon>Pezizomycotina</taxon>
        <taxon>Eurotiomycetes</taxon>
        <taxon>Eurotiomycetidae</taxon>
        <taxon>Onygenales</taxon>
        <taxon>Arthrodermataceae</taxon>
        <taxon>Microsporum</taxon>
    </lineage>
</organism>